<sequence length="285" mass="30203">MVGKLLAYPFWKRLKWPGSAKHVMGRTCGGWDGQAAGCKGRAAGLYSRRAHNEQVGRVRTGWSSRSGSGGLVAGGEWVITRRIHTRTARFPRSQNRPLTLLGSGASDDTDVSYGGRGDERAGLATDKGDGWAAPAFLEVNGRVARVFLKGDGRAALAFLKGDGWAAPAFLKVDGWVARVFLKGDGRAALAFLKVDGWAAPVVLNVDARVGLAHVKGDIHGRLVVDSGNVRAGLAIVKDGGCVDLATVRDNGHVWFAFDKGDALPVTKAMCARALPLSEVMQAADM</sequence>
<evidence type="ECO:0000313" key="2">
    <source>
        <dbReference type="Proteomes" id="UP001219525"/>
    </source>
</evidence>
<dbReference type="AlphaFoldDB" id="A0AAD6VHC2"/>
<dbReference type="Proteomes" id="UP001219525">
    <property type="component" value="Unassembled WGS sequence"/>
</dbReference>
<keyword evidence="2" id="KW-1185">Reference proteome</keyword>
<protein>
    <submittedName>
        <fullName evidence="1">Uncharacterized protein</fullName>
    </submittedName>
</protein>
<dbReference type="EMBL" id="JARJCW010000022">
    <property type="protein sequence ID" value="KAJ7212911.1"/>
    <property type="molecule type" value="Genomic_DNA"/>
</dbReference>
<organism evidence="1 2">
    <name type="scientific">Mycena pura</name>
    <dbReference type="NCBI Taxonomy" id="153505"/>
    <lineage>
        <taxon>Eukaryota</taxon>
        <taxon>Fungi</taxon>
        <taxon>Dikarya</taxon>
        <taxon>Basidiomycota</taxon>
        <taxon>Agaricomycotina</taxon>
        <taxon>Agaricomycetes</taxon>
        <taxon>Agaricomycetidae</taxon>
        <taxon>Agaricales</taxon>
        <taxon>Marasmiineae</taxon>
        <taxon>Mycenaceae</taxon>
        <taxon>Mycena</taxon>
    </lineage>
</organism>
<evidence type="ECO:0000313" key="1">
    <source>
        <dbReference type="EMBL" id="KAJ7212911.1"/>
    </source>
</evidence>
<reference evidence="1" key="1">
    <citation type="submission" date="2023-03" db="EMBL/GenBank/DDBJ databases">
        <title>Massive genome expansion in bonnet fungi (Mycena s.s.) driven by repeated elements and novel gene families across ecological guilds.</title>
        <authorList>
            <consortium name="Lawrence Berkeley National Laboratory"/>
            <person name="Harder C.B."/>
            <person name="Miyauchi S."/>
            <person name="Viragh M."/>
            <person name="Kuo A."/>
            <person name="Thoen E."/>
            <person name="Andreopoulos B."/>
            <person name="Lu D."/>
            <person name="Skrede I."/>
            <person name="Drula E."/>
            <person name="Henrissat B."/>
            <person name="Morin E."/>
            <person name="Kohler A."/>
            <person name="Barry K."/>
            <person name="LaButti K."/>
            <person name="Morin E."/>
            <person name="Salamov A."/>
            <person name="Lipzen A."/>
            <person name="Mereny Z."/>
            <person name="Hegedus B."/>
            <person name="Baldrian P."/>
            <person name="Stursova M."/>
            <person name="Weitz H."/>
            <person name="Taylor A."/>
            <person name="Grigoriev I.V."/>
            <person name="Nagy L.G."/>
            <person name="Martin F."/>
            <person name="Kauserud H."/>
        </authorList>
    </citation>
    <scope>NUCLEOTIDE SEQUENCE</scope>
    <source>
        <strain evidence="1">9144</strain>
    </source>
</reference>
<accession>A0AAD6VHC2</accession>
<proteinExistence type="predicted"/>
<comment type="caution">
    <text evidence="1">The sequence shown here is derived from an EMBL/GenBank/DDBJ whole genome shotgun (WGS) entry which is preliminary data.</text>
</comment>
<gene>
    <name evidence="1" type="ORF">GGX14DRAFT_393128</name>
</gene>
<name>A0AAD6VHC2_9AGAR</name>